<feature type="region of interest" description="Disordered" evidence="6">
    <location>
        <begin position="243"/>
        <end position="296"/>
    </location>
</feature>
<dbReference type="AlphaFoldDB" id="A0A517L1V0"/>
<keyword evidence="1" id="KW-0479">Metal-binding</keyword>
<evidence type="ECO:0000256" key="3">
    <source>
        <dbReference type="ARBA" id="ARBA00022771"/>
    </source>
</evidence>
<dbReference type="EMBL" id="CP042187">
    <property type="protein sequence ID" value="QDS69614.1"/>
    <property type="molecule type" value="Genomic_DNA"/>
</dbReference>
<dbReference type="STRING" id="50376.A0A517L1V0"/>
<dbReference type="InterPro" id="IPR013087">
    <property type="entry name" value="Znf_C2H2_type"/>
</dbReference>
<evidence type="ECO:0000259" key="7">
    <source>
        <dbReference type="PROSITE" id="PS50157"/>
    </source>
</evidence>
<evidence type="ECO:0000256" key="6">
    <source>
        <dbReference type="SAM" id="MobiDB-lite"/>
    </source>
</evidence>
<dbReference type="PANTHER" id="PTHR24379">
    <property type="entry name" value="KRAB AND ZINC FINGER DOMAIN-CONTAINING"/>
    <property type="match status" value="1"/>
</dbReference>
<feature type="compositionally biased region" description="Polar residues" evidence="6">
    <location>
        <begin position="247"/>
        <end position="256"/>
    </location>
</feature>
<dbReference type="GO" id="GO:0008270">
    <property type="term" value="F:zinc ion binding"/>
    <property type="evidence" value="ECO:0007669"/>
    <property type="project" value="UniProtKB-KW"/>
</dbReference>
<dbReference type="InterPro" id="IPR036236">
    <property type="entry name" value="Znf_C2H2_sf"/>
</dbReference>
<dbReference type="SUPFAM" id="SSF57667">
    <property type="entry name" value="beta-beta-alpha zinc fingers"/>
    <property type="match status" value="1"/>
</dbReference>
<dbReference type="PANTHER" id="PTHR24379:SF121">
    <property type="entry name" value="C2H2-TYPE DOMAIN-CONTAINING PROTEIN"/>
    <property type="match status" value="1"/>
</dbReference>
<dbReference type="OrthoDB" id="8922241at2759"/>
<reference evidence="8 9" key="1">
    <citation type="submission" date="2019-07" db="EMBL/GenBank/DDBJ databases">
        <title>Finished genome of Venturia effusa.</title>
        <authorList>
            <person name="Young C.A."/>
            <person name="Cox M.P."/>
            <person name="Ganley A.R.D."/>
            <person name="David W.J."/>
        </authorList>
    </citation>
    <scope>NUCLEOTIDE SEQUENCE [LARGE SCALE GENOMIC DNA]</scope>
    <source>
        <strain evidence="9">albino</strain>
    </source>
</reference>
<accession>A0A517L1V0</accession>
<evidence type="ECO:0000313" key="9">
    <source>
        <dbReference type="Proteomes" id="UP000316270"/>
    </source>
</evidence>
<sequence>MGSYFEICGPHTGKVKTLKASLSTAETMQEAVSLTTDTTVSTYAMLHEPDLLRLTFCQSRILTAAYEAAASLSSSTSFWSGNTATPSSVRDHASQASFDQVQLFPQHPAIAPRPYYEHPDPRTSTVPLITGPVLEPTDPSQLAVPHHLGAPLEQPIYDEAFSFHVLSGRPASVPPQEASWQGYTNTQYTNLYSRDAYITPYNPGVAANYTQAIDRLAPLPSGAFGRVSNIQPQQIGEFGSTVVLSPHPSQAHQSSLSRRRSAPDWAATSATDQLNTQTNHGVFQHDSRPQRTSHISGIELSSNPPTSHDSIPRESQVCPQCNKVLQDERGLKRHALTHSKDFALSHVCEECDMAFQFEKDLIRHTLTHNEDPDVRKYKCPSSSCNYFRKGFKRKDHFTRHVRVQHGMDPTPYLAQYD</sequence>
<organism evidence="8 9">
    <name type="scientific">Venturia effusa</name>
    <dbReference type="NCBI Taxonomy" id="50376"/>
    <lineage>
        <taxon>Eukaryota</taxon>
        <taxon>Fungi</taxon>
        <taxon>Dikarya</taxon>
        <taxon>Ascomycota</taxon>
        <taxon>Pezizomycotina</taxon>
        <taxon>Dothideomycetes</taxon>
        <taxon>Pleosporomycetidae</taxon>
        <taxon>Venturiales</taxon>
        <taxon>Venturiaceae</taxon>
        <taxon>Venturia</taxon>
    </lineage>
</organism>
<evidence type="ECO:0000256" key="5">
    <source>
        <dbReference type="PROSITE-ProRule" id="PRU00042"/>
    </source>
</evidence>
<protein>
    <recommendedName>
        <fullName evidence="7">C2H2-type domain-containing protein</fullName>
    </recommendedName>
</protein>
<gene>
    <name evidence="8" type="ORF">FKW77_008801</name>
</gene>
<dbReference type="SMART" id="SM00355">
    <property type="entry name" value="ZnF_C2H2"/>
    <property type="match status" value="3"/>
</dbReference>
<keyword evidence="2" id="KW-0677">Repeat</keyword>
<keyword evidence="4" id="KW-0862">Zinc</keyword>
<feature type="domain" description="C2H2-type" evidence="7">
    <location>
        <begin position="316"/>
        <end position="343"/>
    </location>
</feature>
<feature type="compositionally biased region" description="Polar residues" evidence="6">
    <location>
        <begin position="268"/>
        <end position="281"/>
    </location>
</feature>
<dbReference type="Gene3D" id="3.30.160.60">
    <property type="entry name" value="Classic Zinc Finger"/>
    <property type="match status" value="1"/>
</dbReference>
<evidence type="ECO:0000256" key="2">
    <source>
        <dbReference type="ARBA" id="ARBA00022737"/>
    </source>
</evidence>
<proteinExistence type="predicted"/>
<keyword evidence="9" id="KW-1185">Reference proteome</keyword>
<dbReference type="Pfam" id="PF00096">
    <property type="entry name" value="zf-C2H2"/>
    <property type="match status" value="1"/>
</dbReference>
<feature type="domain" description="C2H2-type" evidence="7">
    <location>
        <begin position="346"/>
        <end position="373"/>
    </location>
</feature>
<keyword evidence="3 5" id="KW-0863">Zinc-finger</keyword>
<dbReference type="PROSITE" id="PS50157">
    <property type="entry name" value="ZINC_FINGER_C2H2_2"/>
    <property type="match status" value="2"/>
</dbReference>
<name>A0A517L1V0_9PEZI</name>
<evidence type="ECO:0000313" key="8">
    <source>
        <dbReference type="EMBL" id="QDS69614.1"/>
    </source>
</evidence>
<evidence type="ECO:0000256" key="4">
    <source>
        <dbReference type="ARBA" id="ARBA00022833"/>
    </source>
</evidence>
<dbReference type="PROSITE" id="PS00028">
    <property type="entry name" value="ZINC_FINGER_C2H2_1"/>
    <property type="match status" value="2"/>
</dbReference>
<evidence type="ECO:0000256" key="1">
    <source>
        <dbReference type="ARBA" id="ARBA00022723"/>
    </source>
</evidence>
<dbReference type="Proteomes" id="UP000316270">
    <property type="component" value="Chromosome 3"/>
</dbReference>